<feature type="transmembrane region" description="Helical" evidence="1">
    <location>
        <begin position="125"/>
        <end position="146"/>
    </location>
</feature>
<name>A0A385YPX9_9BACL</name>
<organism evidence="2 3">
    <name type="scientific">Paenisporosarcina cavernae</name>
    <dbReference type="NCBI Taxonomy" id="2320858"/>
    <lineage>
        <taxon>Bacteria</taxon>
        <taxon>Bacillati</taxon>
        <taxon>Bacillota</taxon>
        <taxon>Bacilli</taxon>
        <taxon>Bacillales</taxon>
        <taxon>Caryophanaceae</taxon>
        <taxon>Paenisporosarcina</taxon>
    </lineage>
</organism>
<dbReference type="OrthoDB" id="2453961at2"/>
<dbReference type="Proteomes" id="UP000265725">
    <property type="component" value="Chromosome"/>
</dbReference>
<dbReference type="Pfam" id="PF10067">
    <property type="entry name" value="DUF2306"/>
    <property type="match status" value="1"/>
</dbReference>
<keyword evidence="1" id="KW-0812">Transmembrane</keyword>
<dbReference type="KEGG" id="paek:D3873_00940"/>
<reference evidence="3" key="1">
    <citation type="submission" date="2018-09" db="EMBL/GenBank/DDBJ databases">
        <authorList>
            <person name="Zhu H."/>
        </authorList>
    </citation>
    <scope>NUCLEOTIDE SEQUENCE [LARGE SCALE GENOMIC DNA]</scope>
    <source>
        <strain evidence="3">K2R23-3</strain>
    </source>
</reference>
<dbReference type="InterPro" id="IPR018750">
    <property type="entry name" value="DUF2306_membrane"/>
</dbReference>
<feature type="transmembrane region" description="Helical" evidence="1">
    <location>
        <begin position="92"/>
        <end position="113"/>
    </location>
</feature>
<feature type="transmembrane region" description="Helical" evidence="1">
    <location>
        <begin position="6"/>
        <end position="28"/>
    </location>
</feature>
<keyword evidence="1" id="KW-1133">Transmembrane helix</keyword>
<proteinExistence type="predicted"/>
<dbReference type="AlphaFoldDB" id="A0A385YPX9"/>
<gene>
    <name evidence="2" type="ORF">D3873_00940</name>
</gene>
<dbReference type="EMBL" id="CP032418">
    <property type="protein sequence ID" value="AYC28501.1"/>
    <property type="molecule type" value="Genomic_DNA"/>
</dbReference>
<accession>A0A385YPX9</accession>
<feature type="transmembrane region" description="Helical" evidence="1">
    <location>
        <begin position="65"/>
        <end position="85"/>
    </location>
</feature>
<dbReference type="RefSeq" id="WP_119882246.1">
    <property type="nucleotide sequence ID" value="NZ_CP032418.1"/>
</dbReference>
<keyword evidence="1" id="KW-0472">Membrane</keyword>
<sequence>MKLYGMILTIHIVTGFICLISGLAAMFARKRRGLHTFAGELYHASYVVVAVSAIILAILSWEKSAFLFFIAIFSYGFALWGYLSIKRRKRGFLGPHIGGMLGSYIGVVTATLVTNADQLPFLQDLPYILVWLLPTIIGTPLIFYIGSKYAPKKVMP</sequence>
<keyword evidence="3" id="KW-1185">Reference proteome</keyword>
<feature type="transmembrane region" description="Helical" evidence="1">
    <location>
        <begin position="40"/>
        <end position="59"/>
    </location>
</feature>
<evidence type="ECO:0000256" key="1">
    <source>
        <dbReference type="SAM" id="Phobius"/>
    </source>
</evidence>
<protein>
    <submittedName>
        <fullName evidence="2">DUF2306 domain-containing protein</fullName>
    </submittedName>
</protein>
<evidence type="ECO:0000313" key="3">
    <source>
        <dbReference type="Proteomes" id="UP000265725"/>
    </source>
</evidence>
<evidence type="ECO:0000313" key="2">
    <source>
        <dbReference type="EMBL" id="AYC28501.1"/>
    </source>
</evidence>